<dbReference type="GO" id="GO:0003910">
    <property type="term" value="F:DNA ligase (ATP) activity"/>
    <property type="evidence" value="ECO:0007669"/>
    <property type="project" value="InterPro"/>
</dbReference>
<dbReference type="Gene3D" id="3.30.1490.70">
    <property type="match status" value="1"/>
</dbReference>
<proteinExistence type="predicted"/>
<keyword evidence="4" id="KW-0234">DNA repair</keyword>
<dbReference type="AlphaFoldDB" id="A0A382FKI6"/>
<keyword evidence="2" id="KW-0235">DNA replication</keyword>
<accession>A0A382FKI6</accession>
<dbReference type="Pfam" id="PF01068">
    <property type="entry name" value="DNA_ligase_A_M"/>
    <property type="match status" value="1"/>
</dbReference>
<dbReference type="GO" id="GO:0005524">
    <property type="term" value="F:ATP binding"/>
    <property type="evidence" value="ECO:0007669"/>
    <property type="project" value="InterPro"/>
</dbReference>
<evidence type="ECO:0000256" key="4">
    <source>
        <dbReference type="ARBA" id="ARBA00023204"/>
    </source>
</evidence>
<protein>
    <recommendedName>
        <fullName evidence="5">ATP-dependent DNA ligase family profile domain-containing protein</fullName>
    </recommendedName>
</protein>
<dbReference type="InterPro" id="IPR050326">
    <property type="entry name" value="NAD_dep_DNA_ligaseB"/>
</dbReference>
<dbReference type="GO" id="GO:0006260">
    <property type="term" value="P:DNA replication"/>
    <property type="evidence" value="ECO:0007669"/>
    <property type="project" value="UniProtKB-KW"/>
</dbReference>
<dbReference type="EMBL" id="UINC01050493">
    <property type="protein sequence ID" value="SVB63520.1"/>
    <property type="molecule type" value="Genomic_DNA"/>
</dbReference>
<dbReference type="InterPro" id="IPR012310">
    <property type="entry name" value="DNA_ligase_ATP-dep_cent"/>
</dbReference>
<evidence type="ECO:0000313" key="6">
    <source>
        <dbReference type="EMBL" id="SVB63520.1"/>
    </source>
</evidence>
<dbReference type="GO" id="GO:0006310">
    <property type="term" value="P:DNA recombination"/>
    <property type="evidence" value="ECO:0007669"/>
    <property type="project" value="InterPro"/>
</dbReference>
<evidence type="ECO:0000256" key="2">
    <source>
        <dbReference type="ARBA" id="ARBA00022705"/>
    </source>
</evidence>
<organism evidence="6">
    <name type="scientific">marine metagenome</name>
    <dbReference type="NCBI Taxonomy" id="408172"/>
    <lineage>
        <taxon>unclassified sequences</taxon>
        <taxon>metagenomes</taxon>
        <taxon>ecological metagenomes</taxon>
    </lineage>
</organism>
<feature type="domain" description="ATP-dependent DNA ligase family profile" evidence="5">
    <location>
        <begin position="111"/>
        <end position="299"/>
    </location>
</feature>
<dbReference type="GO" id="GO:0006281">
    <property type="term" value="P:DNA repair"/>
    <property type="evidence" value="ECO:0007669"/>
    <property type="project" value="UniProtKB-KW"/>
</dbReference>
<sequence length="318" mass="35677">MKEMDVRTEQFDTLYSGNKNGSVQQWTISVSGATITKVYGHVKGALQTTTDVIRKGKNLGRSNATTPETQARAEAKSQWEKKLKSGYVRVLSDARSGAVDTQFIEGGAEVMLAQKFSQHGSKITYPAFVQPKLDGVRCVAILEAGRCTLWTRTRKPITGVPHIARAIEQQFSGRRWPGRASWSRLVLDGELYQHDYKDKFEQIVSYVRQRDPKLGHEVVEYHVYDVIEEGDMFAARTWTVEELNLRAPLVTVVTTEVGSLDEVLAVDTEHRRAGYEGTIVREATAMYEPGRSMGLQKIKQFDDAEFEVTGVQAGRGRM</sequence>
<evidence type="ECO:0000259" key="5">
    <source>
        <dbReference type="Pfam" id="PF01068"/>
    </source>
</evidence>
<keyword evidence="1" id="KW-0436">Ligase</keyword>
<dbReference type="Gene3D" id="3.30.470.30">
    <property type="entry name" value="DNA ligase/mRNA capping enzyme"/>
    <property type="match status" value="1"/>
</dbReference>
<name>A0A382FKI6_9ZZZZ</name>
<dbReference type="PANTHER" id="PTHR47810:SF5">
    <property type="entry name" value="LIGASE, PUTATIVE-RELATED"/>
    <property type="match status" value="1"/>
</dbReference>
<feature type="non-terminal residue" evidence="6">
    <location>
        <position position="318"/>
    </location>
</feature>
<keyword evidence="3" id="KW-0227">DNA damage</keyword>
<reference evidence="6" key="1">
    <citation type="submission" date="2018-05" db="EMBL/GenBank/DDBJ databases">
        <authorList>
            <person name="Lanie J.A."/>
            <person name="Ng W.-L."/>
            <person name="Kazmierczak K.M."/>
            <person name="Andrzejewski T.M."/>
            <person name="Davidsen T.M."/>
            <person name="Wayne K.J."/>
            <person name="Tettelin H."/>
            <person name="Glass J.I."/>
            <person name="Rusch D."/>
            <person name="Podicherti R."/>
            <person name="Tsui H.-C.T."/>
            <person name="Winkler M.E."/>
        </authorList>
    </citation>
    <scope>NUCLEOTIDE SEQUENCE</scope>
</reference>
<dbReference type="PANTHER" id="PTHR47810">
    <property type="entry name" value="DNA LIGASE"/>
    <property type="match status" value="1"/>
</dbReference>
<evidence type="ECO:0000256" key="1">
    <source>
        <dbReference type="ARBA" id="ARBA00022598"/>
    </source>
</evidence>
<dbReference type="SUPFAM" id="SSF56091">
    <property type="entry name" value="DNA ligase/mRNA capping enzyme, catalytic domain"/>
    <property type="match status" value="1"/>
</dbReference>
<evidence type="ECO:0000256" key="3">
    <source>
        <dbReference type="ARBA" id="ARBA00022763"/>
    </source>
</evidence>
<gene>
    <name evidence="6" type="ORF">METZ01_LOCUS216374</name>
</gene>